<gene>
    <name evidence="1" type="ORF">METZ01_LOCUS155060</name>
</gene>
<reference evidence="1" key="1">
    <citation type="submission" date="2018-05" db="EMBL/GenBank/DDBJ databases">
        <authorList>
            <person name="Lanie J.A."/>
            <person name="Ng W.-L."/>
            <person name="Kazmierczak K.M."/>
            <person name="Andrzejewski T.M."/>
            <person name="Davidsen T.M."/>
            <person name="Wayne K.J."/>
            <person name="Tettelin H."/>
            <person name="Glass J.I."/>
            <person name="Rusch D."/>
            <person name="Podicherti R."/>
            <person name="Tsui H.-C.T."/>
            <person name="Winkler M.E."/>
        </authorList>
    </citation>
    <scope>NUCLEOTIDE SEQUENCE</scope>
</reference>
<dbReference type="AlphaFoldDB" id="A0A382AL25"/>
<organism evidence="1">
    <name type="scientific">marine metagenome</name>
    <dbReference type="NCBI Taxonomy" id="408172"/>
    <lineage>
        <taxon>unclassified sequences</taxon>
        <taxon>metagenomes</taxon>
        <taxon>ecological metagenomes</taxon>
    </lineage>
</organism>
<sequence length="138" mass="16652">MKYQKIEEYINIVKFNLDNHDEIEEKMTRNYNFFNNFMKKISKHFSQLELEDNAEIDDIISSIEVIENKINKEIIKSDSEYKKYMEKKNEEEEEEETDSKRIIIDTEKTNVGFSDISILANKNHLKRKKKSSRHGYFD</sequence>
<dbReference type="EMBL" id="UINC01025848">
    <property type="protein sequence ID" value="SVB02206.1"/>
    <property type="molecule type" value="Genomic_DNA"/>
</dbReference>
<proteinExistence type="predicted"/>
<protein>
    <submittedName>
        <fullName evidence="1">Uncharacterized protein</fullName>
    </submittedName>
</protein>
<accession>A0A382AL25</accession>
<evidence type="ECO:0000313" key="1">
    <source>
        <dbReference type="EMBL" id="SVB02206.1"/>
    </source>
</evidence>
<name>A0A382AL25_9ZZZZ</name>